<proteinExistence type="predicted"/>
<dbReference type="InterPro" id="IPR004826">
    <property type="entry name" value="bZIP_Maf"/>
</dbReference>
<accession>A0A0C9UHQ7</accession>
<dbReference type="Pfam" id="PF03131">
    <property type="entry name" value="bZIP_Maf"/>
    <property type="match status" value="1"/>
</dbReference>
<keyword evidence="3" id="KW-0804">Transcription</keyword>
<evidence type="ECO:0000313" key="6">
    <source>
        <dbReference type="Proteomes" id="UP000054279"/>
    </source>
</evidence>
<dbReference type="GO" id="GO:0006355">
    <property type="term" value="P:regulation of DNA-templated transcription"/>
    <property type="evidence" value="ECO:0007669"/>
    <property type="project" value="InterPro"/>
</dbReference>
<reference evidence="5 6" key="1">
    <citation type="submission" date="2014-06" db="EMBL/GenBank/DDBJ databases">
        <title>Evolutionary Origins and Diversification of the Mycorrhizal Mutualists.</title>
        <authorList>
            <consortium name="DOE Joint Genome Institute"/>
            <consortium name="Mycorrhizal Genomics Consortium"/>
            <person name="Kohler A."/>
            <person name="Kuo A."/>
            <person name="Nagy L.G."/>
            <person name="Floudas D."/>
            <person name="Copeland A."/>
            <person name="Barry K.W."/>
            <person name="Cichocki N."/>
            <person name="Veneault-Fourrey C."/>
            <person name="LaButti K."/>
            <person name="Lindquist E.A."/>
            <person name="Lipzen A."/>
            <person name="Lundell T."/>
            <person name="Morin E."/>
            <person name="Murat C."/>
            <person name="Riley R."/>
            <person name="Ohm R."/>
            <person name="Sun H."/>
            <person name="Tunlid A."/>
            <person name="Henrissat B."/>
            <person name="Grigoriev I.V."/>
            <person name="Hibbett D.S."/>
            <person name="Martin F."/>
        </authorList>
    </citation>
    <scope>NUCLEOTIDE SEQUENCE [LARGE SCALE GENOMIC DNA]</scope>
    <source>
        <strain evidence="5 6">SS14</strain>
    </source>
</reference>
<keyword evidence="1" id="KW-0805">Transcription regulation</keyword>
<dbReference type="EMBL" id="KN837128">
    <property type="protein sequence ID" value="KIJ42618.1"/>
    <property type="molecule type" value="Genomic_DNA"/>
</dbReference>
<evidence type="ECO:0000256" key="2">
    <source>
        <dbReference type="ARBA" id="ARBA00023125"/>
    </source>
</evidence>
<dbReference type="AlphaFoldDB" id="A0A0C9UHQ7"/>
<dbReference type="GO" id="GO:0003677">
    <property type="term" value="F:DNA binding"/>
    <property type="evidence" value="ECO:0007669"/>
    <property type="project" value="UniProtKB-KW"/>
</dbReference>
<name>A0A0C9UHQ7_SPHS4</name>
<keyword evidence="6" id="KW-1185">Reference proteome</keyword>
<protein>
    <recommendedName>
        <fullName evidence="4">Basic leucine zipper domain-containing protein</fullName>
    </recommendedName>
</protein>
<evidence type="ECO:0000256" key="3">
    <source>
        <dbReference type="ARBA" id="ARBA00023163"/>
    </source>
</evidence>
<gene>
    <name evidence="5" type="ORF">M422DRAFT_254059</name>
</gene>
<organism evidence="5 6">
    <name type="scientific">Sphaerobolus stellatus (strain SS14)</name>
    <dbReference type="NCBI Taxonomy" id="990650"/>
    <lineage>
        <taxon>Eukaryota</taxon>
        <taxon>Fungi</taxon>
        <taxon>Dikarya</taxon>
        <taxon>Basidiomycota</taxon>
        <taxon>Agaricomycotina</taxon>
        <taxon>Agaricomycetes</taxon>
        <taxon>Phallomycetidae</taxon>
        <taxon>Geastrales</taxon>
        <taxon>Sphaerobolaceae</taxon>
        <taxon>Sphaerobolus</taxon>
    </lineage>
</organism>
<evidence type="ECO:0000259" key="4">
    <source>
        <dbReference type="Pfam" id="PF03131"/>
    </source>
</evidence>
<dbReference type="Proteomes" id="UP000054279">
    <property type="component" value="Unassembled WGS sequence"/>
</dbReference>
<dbReference type="HOGENOM" id="CLU_1778655_0_0_1"/>
<feature type="domain" description="Basic leucine zipper" evidence="4">
    <location>
        <begin position="3"/>
        <end position="83"/>
    </location>
</feature>
<sequence>MTEETYNASTMSKMNESLEWMEENCTPEDRISLRRKRRKIQAEYNAEVVRKKKDQDAIKKMKKDAVTAKKTPKLDLQLDWYRQAPGHSIPKKNALGKKTLKIEALKLGIQHFQAQGFFYPSNGEVPDFSMIQNEAAGEVEGCSDRE</sequence>
<evidence type="ECO:0000313" key="5">
    <source>
        <dbReference type="EMBL" id="KIJ42618.1"/>
    </source>
</evidence>
<evidence type="ECO:0000256" key="1">
    <source>
        <dbReference type="ARBA" id="ARBA00023015"/>
    </source>
</evidence>
<keyword evidence="2" id="KW-0238">DNA-binding</keyword>